<dbReference type="Gene3D" id="2.60.40.1760">
    <property type="entry name" value="glycosyl hydrolase (family 31)"/>
    <property type="match status" value="1"/>
</dbReference>
<evidence type="ECO:0000256" key="8">
    <source>
        <dbReference type="PROSITE-ProRule" id="PRU00779"/>
    </source>
</evidence>
<dbReference type="InterPro" id="IPR048395">
    <property type="entry name" value="Glyco_hydro_31_C"/>
</dbReference>
<dbReference type="AlphaFoldDB" id="A0A8S4N552"/>
<keyword evidence="5" id="KW-1015">Disulfide bond</keyword>
<evidence type="ECO:0000256" key="3">
    <source>
        <dbReference type="ARBA" id="ARBA00022801"/>
    </source>
</evidence>
<name>A0A8S4N552_OWEFU</name>
<keyword evidence="10" id="KW-0732">Signal</keyword>
<proteinExistence type="inferred from homology"/>
<evidence type="ECO:0000259" key="11">
    <source>
        <dbReference type="PROSITE" id="PS51448"/>
    </source>
</evidence>
<dbReference type="EMBL" id="CAIIXF020000001">
    <property type="protein sequence ID" value="CAH1775810.1"/>
    <property type="molecule type" value="Genomic_DNA"/>
</dbReference>
<evidence type="ECO:0000313" key="12">
    <source>
        <dbReference type="EMBL" id="CAH1775810.1"/>
    </source>
</evidence>
<dbReference type="PANTHER" id="PTHR22762:SF133">
    <property type="entry name" value="P-TYPE DOMAIN-CONTAINING PROTEIN"/>
    <property type="match status" value="1"/>
</dbReference>
<keyword evidence="13" id="KW-1185">Reference proteome</keyword>
<evidence type="ECO:0000256" key="1">
    <source>
        <dbReference type="ARBA" id="ARBA00004370"/>
    </source>
</evidence>
<dbReference type="SUPFAM" id="SSF74650">
    <property type="entry name" value="Galactose mutarotase-like"/>
    <property type="match status" value="1"/>
</dbReference>
<organism evidence="12 13">
    <name type="scientific">Owenia fusiformis</name>
    <name type="common">Polychaete worm</name>
    <dbReference type="NCBI Taxonomy" id="6347"/>
    <lineage>
        <taxon>Eukaryota</taxon>
        <taxon>Metazoa</taxon>
        <taxon>Spiralia</taxon>
        <taxon>Lophotrochozoa</taxon>
        <taxon>Annelida</taxon>
        <taxon>Polychaeta</taxon>
        <taxon>Sedentaria</taxon>
        <taxon>Canalipalpata</taxon>
        <taxon>Sabellida</taxon>
        <taxon>Oweniida</taxon>
        <taxon>Oweniidae</taxon>
        <taxon>Owenia</taxon>
    </lineage>
</organism>
<feature type="chain" id="PRO_5035735447" description="P-type domain-containing protein" evidence="10">
    <location>
        <begin position="20"/>
        <end position="991"/>
    </location>
</feature>
<dbReference type="InterPro" id="IPR017853">
    <property type="entry name" value="GH"/>
</dbReference>
<dbReference type="Gene3D" id="3.20.20.80">
    <property type="entry name" value="Glycosidases"/>
    <property type="match status" value="1"/>
</dbReference>
<dbReference type="GO" id="GO:0004558">
    <property type="term" value="F:alpha-1,4-glucosidase activity"/>
    <property type="evidence" value="ECO:0007669"/>
    <property type="project" value="TreeGrafter"/>
</dbReference>
<dbReference type="InterPro" id="IPR000519">
    <property type="entry name" value="P_trefoil_dom"/>
</dbReference>
<dbReference type="PROSITE" id="PS00129">
    <property type="entry name" value="GLYCOSYL_HYDROL_F31_1"/>
    <property type="match status" value="1"/>
</dbReference>
<feature type="domain" description="P-type" evidence="11">
    <location>
        <begin position="26"/>
        <end position="73"/>
    </location>
</feature>
<dbReference type="OrthoDB" id="1334205at2759"/>
<evidence type="ECO:0000256" key="7">
    <source>
        <dbReference type="ARBA" id="ARBA00023295"/>
    </source>
</evidence>
<dbReference type="PROSITE" id="PS51448">
    <property type="entry name" value="P_TREFOIL_2"/>
    <property type="match status" value="3"/>
</dbReference>
<dbReference type="Proteomes" id="UP000749559">
    <property type="component" value="Unassembled WGS sequence"/>
</dbReference>
<dbReference type="InterPro" id="IPR013780">
    <property type="entry name" value="Glyco_hydro_b"/>
</dbReference>
<dbReference type="Gene3D" id="4.10.110.10">
    <property type="entry name" value="Spasmolytic Protein, domain 1"/>
    <property type="match status" value="3"/>
</dbReference>
<evidence type="ECO:0000256" key="9">
    <source>
        <dbReference type="RuleBase" id="RU361185"/>
    </source>
</evidence>
<dbReference type="GO" id="GO:0005975">
    <property type="term" value="P:carbohydrate metabolic process"/>
    <property type="evidence" value="ECO:0007669"/>
    <property type="project" value="InterPro"/>
</dbReference>
<reference evidence="12" key="1">
    <citation type="submission" date="2022-03" db="EMBL/GenBank/DDBJ databases">
        <authorList>
            <person name="Martin C."/>
        </authorList>
    </citation>
    <scope>NUCLEOTIDE SEQUENCE</scope>
</reference>
<comment type="caution">
    <text evidence="12">The sequence shown here is derived from an EMBL/GenBank/DDBJ whole genome shotgun (WGS) entry which is preliminary data.</text>
</comment>
<dbReference type="GO" id="GO:0030246">
    <property type="term" value="F:carbohydrate binding"/>
    <property type="evidence" value="ECO:0007669"/>
    <property type="project" value="InterPro"/>
</dbReference>
<dbReference type="Pfam" id="PF21365">
    <property type="entry name" value="Glyco_hydro_31_3rd"/>
    <property type="match status" value="1"/>
</dbReference>
<dbReference type="Gene3D" id="2.60.40.1180">
    <property type="entry name" value="Golgi alpha-mannosidase II"/>
    <property type="match status" value="2"/>
</dbReference>
<dbReference type="SUPFAM" id="SSF57492">
    <property type="entry name" value="Trefoil"/>
    <property type="match status" value="2"/>
</dbReference>
<keyword evidence="7 9" id="KW-0326">Glycosidase</keyword>
<evidence type="ECO:0000256" key="5">
    <source>
        <dbReference type="ARBA" id="ARBA00023157"/>
    </source>
</evidence>
<protein>
    <recommendedName>
        <fullName evidence="11">P-type domain-containing protein</fullName>
    </recommendedName>
</protein>
<evidence type="ECO:0000256" key="4">
    <source>
        <dbReference type="ARBA" id="ARBA00023136"/>
    </source>
</evidence>
<dbReference type="CDD" id="cd00111">
    <property type="entry name" value="Trefoil"/>
    <property type="match status" value="3"/>
</dbReference>
<evidence type="ECO:0000256" key="6">
    <source>
        <dbReference type="ARBA" id="ARBA00023180"/>
    </source>
</evidence>
<feature type="signal peptide" evidence="10">
    <location>
        <begin position="1"/>
        <end position="19"/>
    </location>
</feature>
<dbReference type="CDD" id="cd06602">
    <property type="entry name" value="GH31_MGAM_SI_GAA"/>
    <property type="match status" value="1"/>
</dbReference>
<feature type="domain" description="P-type" evidence="11">
    <location>
        <begin position="74"/>
        <end position="121"/>
    </location>
</feature>
<comment type="caution">
    <text evidence="8">Lacks conserved residue(s) required for the propagation of feature annotation.</text>
</comment>
<dbReference type="Pfam" id="PF01055">
    <property type="entry name" value="Glyco_hydro_31_2nd"/>
    <property type="match status" value="1"/>
</dbReference>
<keyword evidence="4" id="KW-0472">Membrane</keyword>
<feature type="domain" description="P-type" evidence="11">
    <location>
        <begin position="128"/>
        <end position="175"/>
    </location>
</feature>
<dbReference type="FunFam" id="2.60.40.1180:FF:000001">
    <property type="entry name" value="Maltase-glucoamylase, intestinal"/>
    <property type="match status" value="1"/>
</dbReference>
<dbReference type="SUPFAM" id="SSF51011">
    <property type="entry name" value="Glycosyl hydrolase domain"/>
    <property type="match status" value="1"/>
</dbReference>
<accession>A0A8S4N552</accession>
<gene>
    <name evidence="12" type="ORF">OFUS_LOCUS3062</name>
</gene>
<dbReference type="InterPro" id="IPR000322">
    <property type="entry name" value="Glyco_hydro_31_TIM"/>
</dbReference>
<keyword evidence="6" id="KW-0325">Glycoprotein</keyword>
<sequence>MFGLSLIILAGLCNVLVNANNVKRQSSCPVNVADSERRDCFKWVNASPSKCEERGCVWCEASSTNYPFCFYNDKTCPSSIADNAKVDCHPEPNGNKASCNAKGCVWCESATQGVPWCFIDQEVSQGGARCPVDIKESERIDCHPDAGANEANCIARGCYWCQSSTPNVPWCFAPKSLGYTMNGAPISTAKGYRVNLKRRQYPSWFGLEIDDVNLDVEFQTESRLRLKFTDATASRFEVPSNIPSPPSAAPNTLYDVQFNDTPAFNVKVTRKSTGVTIFDSSIGGLKLSDQFMSIGTYLPCQSLYGFGEHEHPSFKHDMNWKTYGMYARDQAPAGSNNLYGVHPFYTCVESDYNANAVLFLNANAQDVTLMPDPALYYKTIGGILDIYIFLGPTLENTVQQYTEAVGRPVMPPYWSLGFQLSRWGYNSIANMQTVINRMRQYNIPHDVQYGDIDYMDRRLDFTYDRVNYAGLPQYVTQLKQEGTKFIIILDPGISTGEPAGTYQPYELGNTMGVWIKDTDNTTDILGEVWPDDPVVFPDFTKQVTEDWWIQLCVDFKNVIDYDGLWIDMNEVANFQHGSFNGCPDSPMNNPPYLPRVSDNLYQKTLCPSHNSYLGSQYNVHSLYGWSQVPPTHKAAITATGQRSLVLTRSSFPGAGSQAVHWLGDNHSLWTNLHYSIIGMMEFNLFGFPYVGADICGFNGDTTASMCQRWMQLGAFYTFSRNHNARDRMDQDPGYFGAEVARVSRESLEIRYTLLPYLYTLFHRANLLGSTVIRPLVHEYTSDSNTHNIDRQFLWGPAFMITPVLDEGATSVTAYFPDSRWYDYYTGAEVSSEHRKGYTTLNAPMDYIPLHIRGGYILPTQEPANSTTFSRNNDLGLIVALDDFEEATGDFFWDDGDAIDTYSNLEYIEVSYSAIPGILTGVVVFNGYPSAGLLVYNNTIRILGLNYVDILDVRVNNQPHSLFSFNPTTKVLEISMANLFLNDDFQITWTPI</sequence>
<dbReference type="Pfam" id="PF00088">
    <property type="entry name" value="Trefoil"/>
    <property type="match status" value="3"/>
</dbReference>
<dbReference type="PANTHER" id="PTHR22762">
    <property type="entry name" value="ALPHA-GLUCOSIDASE"/>
    <property type="match status" value="1"/>
</dbReference>
<comment type="similarity">
    <text evidence="2 9">Belongs to the glycosyl hydrolase 31 family.</text>
</comment>
<dbReference type="SUPFAM" id="SSF51445">
    <property type="entry name" value="(Trans)glycosidases"/>
    <property type="match status" value="1"/>
</dbReference>
<dbReference type="InterPro" id="IPR011013">
    <property type="entry name" value="Gal_mutarotase_sf_dom"/>
</dbReference>
<evidence type="ECO:0000256" key="10">
    <source>
        <dbReference type="SAM" id="SignalP"/>
    </source>
</evidence>
<dbReference type="GO" id="GO:0016020">
    <property type="term" value="C:membrane"/>
    <property type="evidence" value="ECO:0007669"/>
    <property type="project" value="UniProtKB-SubCell"/>
</dbReference>
<dbReference type="InterPro" id="IPR044913">
    <property type="entry name" value="P_trefoil_dom_sf"/>
</dbReference>
<keyword evidence="3 9" id="KW-0378">Hydrolase</keyword>
<dbReference type="InterPro" id="IPR030458">
    <property type="entry name" value="Glyco_hydro_31_AS"/>
</dbReference>
<evidence type="ECO:0000256" key="2">
    <source>
        <dbReference type="ARBA" id="ARBA00007806"/>
    </source>
</evidence>
<dbReference type="SMART" id="SM00018">
    <property type="entry name" value="PD"/>
    <property type="match status" value="3"/>
</dbReference>
<evidence type="ECO:0000313" key="13">
    <source>
        <dbReference type="Proteomes" id="UP000749559"/>
    </source>
</evidence>
<dbReference type="CDD" id="cd14752">
    <property type="entry name" value="GH31_N"/>
    <property type="match status" value="1"/>
</dbReference>
<comment type="subcellular location">
    <subcellularLocation>
        <location evidence="1">Membrane</location>
    </subcellularLocation>
</comment>